<evidence type="ECO:0000256" key="4">
    <source>
        <dbReference type="ARBA" id="ARBA00023242"/>
    </source>
</evidence>
<keyword evidence="8" id="KW-1185">Reference proteome</keyword>
<dbReference type="VEuPathDB" id="FungiDB:ASPVEDRAFT_170294"/>
<name>A0A1L9PNP8_ASPVE</name>
<evidence type="ECO:0000256" key="5">
    <source>
        <dbReference type="SAM" id="MobiDB-lite"/>
    </source>
</evidence>
<dbReference type="SMART" id="SM00066">
    <property type="entry name" value="GAL4"/>
    <property type="match status" value="1"/>
</dbReference>
<evidence type="ECO:0000313" key="8">
    <source>
        <dbReference type="Proteomes" id="UP000184073"/>
    </source>
</evidence>
<dbReference type="InterPro" id="IPR036864">
    <property type="entry name" value="Zn2-C6_fun-type_DNA-bd_sf"/>
</dbReference>
<feature type="compositionally biased region" description="Low complexity" evidence="5">
    <location>
        <begin position="58"/>
        <end position="69"/>
    </location>
</feature>
<dbReference type="PANTHER" id="PTHR47784:SF5">
    <property type="entry name" value="STEROL UPTAKE CONTROL PROTEIN 2"/>
    <property type="match status" value="1"/>
</dbReference>
<feature type="region of interest" description="Disordered" evidence="5">
    <location>
        <begin position="58"/>
        <end position="81"/>
    </location>
</feature>
<evidence type="ECO:0000313" key="7">
    <source>
        <dbReference type="EMBL" id="OJJ03066.1"/>
    </source>
</evidence>
<evidence type="ECO:0000259" key="6">
    <source>
        <dbReference type="PROSITE" id="PS50048"/>
    </source>
</evidence>
<dbReference type="GO" id="GO:0001228">
    <property type="term" value="F:DNA-binding transcription activator activity, RNA polymerase II-specific"/>
    <property type="evidence" value="ECO:0007669"/>
    <property type="project" value="TreeGrafter"/>
</dbReference>
<dbReference type="InterPro" id="IPR001138">
    <property type="entry name" value="Zn2Cys6_DnaBD"/>
</dbReference>
<keyword evidence="4" id="KW-0539">Nucleus</keyword>
<proteinExistence type="predicted"/>
<gene>
    <name evidence="7" type="ORF">ASPVEDRAFT_170294</name>
</gene>
<dbReference type="InterPro" id="IPR021858">
    <property type="entry name" value="Fun_TF"/>
</dbReference>
<dbReference type="Gene3D" id="4.10.240.10">
    <property type="entry name" value="Zn(2)-C6 fungal-type DNA-binding domain"/>
    <property type="match status" value="1"/>
</dbReference>
<dbReference type="STRING" id="1036611.A0A1L9PNP8"/>
<dbReference type="CDD" id="cd00067">
    <property type="entry name" value="GAL4"/>
    <property type="match status" value="1"/>
</dbReference>
<sequence>MSVREQSPTVAQKRLRVSHTKSRQGCYTCKSRRVKCDEVKPTCGACALRSESCAYPPATSRQARATTSRTSRKQRSPVSFRDTSPCALEFDLPSGSAPASRSMNMVDLQLLSHFMVHTCTNMSLNPARQKLWQSLIPSLAARHEFLMHLLLALSGLDYFHPDGHFIPDTPAEAASQRHQTPSTGIDDHLQVVVGHHQYGIQGFSAQLSALSDSNCHEVFAGSSLLVGFAFASLRFRIWGDSHLSAVPEPKLRLDWIYLIRGQVTVVKQCWPALRMGPFREMLHFPWATEDWKMYPSEMFTAAPPPGCSPRIARFCQGAYEALSRLKMVEESTPVPVEEDEDEDSPRSRPGTTEALDVLESMYMRILYVIQFHRDGKCTPAEIEADMEDAAVMGWPQTLPGEFLNTLGCADVAPSFSLVILAHFYLILSLFESTWFLKGGFDNEILKMDALFKTYGDETLLSLMEWPVSVLGV</sequence>
<dbReference type="PROSITE" id="PS00463">
    <property type="entry name" value="ZN2_CY6_FUNGAL_1"/>
    <property type="match status" value="1"/>
</dbReference>
<dbReference type="SUPFAM" id="SSF57701">
    <property type="entry name" value="Zn2/Cys6 DNA-binding domain"/>
    <property type="match status" value="1"/>
</dbReference>
<feature type="region of interest" description="Disordered" evidence="5">
    <location>
        <begin position="330"/>
        <end position="351"/>
    </location>
</feature>
<evidence type="ECO:0000256" key="1">
    <source>
        <dbReference type="ARBA" id="ARBA00023015"/>
    </source>
</evidence>
<feature type="domain" description="Zn(2)-C6 fungal-type" evidence="6">
    <location>
        <begin position="25"/>
        <end position="55"/>
    </location>
</feature>
<organism evidence="7 8">
    <name type="scientific">Aspergillus versicolor CBS 583.65</name>
    <dbReference type="NCBI Taxonomy" id="1036611"/>
    <lineage>
        <taxon>Eukaryota</taxon>
        <taxon>Fungi</taxon>
        <taxon>Dikarya</taxon>
        <taxon>Ascomycota</taxon>
        <taxon>Pezizomycotina</taxon>
        <taxon>Eurotiomycetes</taxon>
        <taxon>Eurotiomycetidae</taxon>
        <taxon>Eurotiales</taxon>
        <taxon>Aspergillaceae</taxon>
        <taxon>Aspergillus</taxon>
        <taxon>Aspergillus subgen. Nidulantes</taxon>
    </lineage>
</organism>
<dbReference type="OrthoDB" id="3546279at2759"/>
<dbReference type="PROSITE" id="PS50048">
    <property type="entry name" value="ZN2_CY6_FUNGAL_2"/>
    <property type="match status" value="1"/>
</dbReference>
<dbReference type="Pfam" id="PF00172">
    <property type="entry name" value="Zn_clus"/>
    <property type="match status" value="1"/>
</dbReference>
<dbReference type="PANTHER" id="PTHR47784">
    <property type="entry name" value="STEROL UPTAKE CONTROL PROTEIN 2"/>
    <property type="match status" value="1"/>
</dbReference>
<evidence type="ECO:0000256" key="2">
    <source>
        <dbReference type="ARBA" id="ARBA00023125"/>
    </source>
</evidence>
<keyword evidence="3" id="KW-0804">Transcription</keyword>
<protein>
    <recommendedName>
        <fullName evidence="6">Zn(2)-C6 fungal-type domain-containing protein</fullName>
    </recommendedName>
</protein>
<dbReference type="AlphaFoldDB" id="A0A1L9PNP8"/>
<reference evidence="8" key="1">
    <citation type="journal article" date="2017" name="Genome Biol.">
        <title>Comparative genomics reveals high biological diversity and specific adaptations in the industrially and medically important fungal genus Aspergillus.</title>
        <authorList>
            <person name="de Vries R.P."/>
            <person name="Riley R."/>
            <person name="Wiebenga A."/>
            <person name="Aguilar-Osorio G."/>
            <person name="Amillis S."/>
            <person name="Uchima C.A."/>
            <person name="Anderluh G."/>
            <person name="Asadollahi M."/>
            <person name="Askin M."/>
            <person name="Barry K."/>
            <person name="Battaglia E."/>
            <person name="Bayram O."/>
            <person name="Benocci T."/>
            <person name="Braus-Stromeyer S.A."/>
            <person name="Caldana C."/>
            <person name="Canovas D."/>
            <person name="Cerqueira G.C."/>
            <person name="Chen F."/>
            <person name="Chen W."/>
            <person name="Choi C."/>
            <person name="Clum A."/>
            <person name="Dos Santos R.A."/>
            <person name="Damasio A.R."/>
            <person name="Diallinas G."/>
            <person name="Emri T."/>
            <person name="Fekete E."/>
            <person name="Flipphi M."/>
            <person name="Freyberg S."/>
            <person name="Gallo A."/>
            <person name="Gournas C."/>
            <person name="Habgood R."/>
            <person name="Hainaut M."/>
            <person name="Harispe M.L."/>
            <person name="Henrissat B."/>
            <person name="Hilden K.S."/>
            <person name="Hope R."/>
            <person name="Hossain A."/>
            <person name="Karabika E."/>
            <person name="Karaffa L."/>
            <person name="Karanyi Z."/>
            <person name="Krasevec N."/>
            <person name="Kuo A."/>
            <person name="Kusch H."/>
            <person name="LaButti K."/>
            <person name="Lagendijk E.L."/>
            <person name="Lapidus A."/>
            <person name="Levasseur A."/>
            <person name="Lindquist E."/>
            <person name="Lipzen A."/>
            <person name="Logrieco A.F."/>
            <person name="MacCabe A."/>
            <person name="Maekelae M.R."/>
            <person name="Malavazi I."/>
            <person name="Melin P."/>
            <person name="Meyer V."/>
            <person name="Mielnichuk N."/>
            <person name="Miskei M."/>
            <person name="Molnar A.P."/>
            <person name="Mule G."/>
            <person name="Ngan C.Y."/>
            <person name="Orejas M."/>
            <person name="Orosz E."/>
            <person name="Ouedraogo J.P."/>
            <person name="Overkamp K.M."/>
            <person name="Park H.-S."/>
            <person name="Perrone G."/>
            <person name="Piumi F."/>
            <person name="Punt P.J."/>
            <person name="Ram A.F."/>
            <person name="Ramon A."/>
            <person name="Rauscher S."/>
            <person name="Record E."/>
            <person name="Riano-Pachon D.M."/>
            <person name="Robert V."/>
            <person name="Roehrig J."/>
            <person name="Ruller R."/>
            <person name="Salamov A."/>
            <person name="Salih N.S."/>
            <person name="Samson R.A."/>
            <person name="Sandor E."/>
            <person name="Sanguinetti M."/>
            <person name="Schuetze T."/>
            <person name="Sepcic K."/>
            <person name="Shelest E."/>
            <person name="Sherlock G."/>
            <person name="Sophianopoulou V."/>
            <person name="Squina F.M."/>
            <person name="Sun H."/>
            <person name="Susca A."/>
            <person name="Todd R.B."/>
            <person name="Tsang A."/>
            <person name="Unkles S.E."/>
            <person name="van de Wiele N."/>
            <person name="van Rossen-Uffink D."/>
            <person name="Oliveira J.V."/>
            <person name="Vesth T.C."/>
            <person name="Visser J."/>
            <person name="Yu J.-H."/>
            <person name="Zhou M."/>
            <person name="Andersen M.R."/>
            <person name="Archer D.B."/>
            <person name="Baker S.E."/>
            <person name="Benoit I."/>
            <person name="Brakhage A.A."/>
            <person name="Braus G.H."/>
            <person name="Fischer R."/>
            <person name="Frisvad J.C."/>
            <person name="Goldman G.H."/>
            <person name="Houbraken J."/>
            <person name="Oakley B."/>
            <person name="Pocsi I."/>
            <person name="Scazzocchio C."/>
            <person name="Seiboth B."/>
            <person name="vanKuyk P.A."/>
            <person name="Wortman J."/>
            <person name="Dyer P.S."/>
            <person name="Grigoriev I.V."/>
        </authorList>
    </citation>
    <scope>NUCLEOTIDE SEQUENCE [LARGE SCALE GENOMIC DNA]</scope>
    <source>
        <strain evidence="8">CBS 583.65</strain>
    </source>
</reference>
<dbReference type="EMBL" id="KV878130">
    <property type="protein sequence ID" value="OJJ03066.1"/>
    <property type="molecule type" value="Genomic_DNA"/>
</dbReference>
<dbReference type="GO" id="GO:0003677">
    <property type="term" value="F:DNA binding"/>
    <property type="evidence" value="ECO:0007669"/>
    <property type="project" value="UniProtKB-KW"/>
</dbReference>
<dbReference type="GeneID" id="63724204"/>
<dbReference type="Proteomes" id="UP000184073">
    <property type="component" value="Unassembled WGS sequence"/>
</dbReference>
<dbReference type="RefSeq" id="XP_040668828.1">
    <property type="nucleotide sequence ID" value="XM_040808693.1"/>
</dbReference>
<keyword evidence="2" id="KW-0238">DNA-binding</keyword>
<evidence type="ECO:0000256" key="3">
    <source>
        <dbReference type="ARBA" id="ARBA00023163"/>
    </source>
</evidence>
<accession>A0A1L9PNP8</accession>
<dbReference type="InterPro" id="IPR053157">
    <property type="entry name" value="Sterol_Uptake_Regulator"/>
</dbReference>
<keyword evidence="1" id="KW-0805">Transcription regulation</keyword>
<dbReference type="GO" id="GO:0008270">
    <property type="term" value="F:zinc ion binding"/>
    <property type="evidence" value="ECO:0007669"/>
    <property type="project" value="InterPro"/>
</dbReference>
<dbReference type="Pfam" id="PF11951">
    <property type="entry name" value="Fungal_trans_2"/>
    <property type="match status" value="1"/>
</dbReference>